<protein>
    <submittedName>
        <fullName evidence="1">WGS project CBMG000000000 data, contig CS5907-c001999</fullName>
    </submittedName>
</protein>
<evidence type="ECO:0000313" key="1">
    <source>
        <dbReference type="EMBL" id="CEG03726.1"/>
    </source>
</evidence>
<comment type="caution">
    <text evidence="1">The sequence shown here is derived from an EMBL/GenBank/DDBJ whole genome shotgun (WGS) entry which is preliminary data.</text>
</comment>
<accession>A0A090N512</accession>
<dbReference type="AlphaFoldDB" id="A0A090N512"/>
<organism evidence="1">
    <name type="scientific">Fusarium acuminatum CS5907</name>
    <dbReference type="NCBI Taxonomy" id="1318461"/>
    <lineage>
        <taxon>Eukaryota</taxon>
        <taxon>Fungi</taxon>
        <taxon>Dikarya</taxon>
        <taxon>Ascomycota</taxon>
        <taxon>Pezizomycotina</taxon>
        <taxon>Sordariomycetes</taxon>
        <taxon>Hypocreomycetidae</taxon>
        <taxon>Hypocreales</taxon>
        <taxon>Nectriaceae</taxon>
        <taxon>Fusarium</taxon>
        <taxon>Fusarium tricinctum species complex</taxon>
    </lineage>
</organism>
<reference evidence="1" key="1">
    <citation type="submission" date="2013-05" db="EMBL/GenBank/DDBJ databases">
        <title>Draft genome sequences of six wheat associated Fusarium spp. isolates.</title>
        <authorList>
            <person name="Moolhuijzen P.M."/>
            <person name="Manners J.M."/>
            <person name="Wilcox S."/>
            <person name="Bellgard M.I."/>
            <person name="Gardiner D.M."/>
        </authorList>
    </citation>
    <scope>NUCLEOTIDE SEQUENCE</scope>
    <source>
        <strain evidence="1">CS5907</strain>
    </source>
</reference>
<sequence>MTVSGSLFQMNLATDLVHVRLWLDEVPEPLVRKCKPLYESISMVPTKVSEELSCVMLDVRRAMNDILNVNIDMAMVVGGSAETDELYMEMSNTSTYRGLYKGTNSRNRAVPTSTSRA</sequence>
<dbReference type="EMBL" id="CBMG010001993">
    <property type="protein sequence ID" value="CEG03726.1"/>
    <property type="molecule type" value="Genomic_DNA"/>
</dbReference>
<gene>
    <name evidence="1" type="ORF">BN851_0098190</name>
</gene>
<proteinExistence type="predicted"/>
<name>A0A090N512_9HYPO</name>